<dbReference type="EMBL" id="LR778216">
    <property type="protein sequence ID" value="CAB1282954.1"/>
    <property type="molecule type" value="Genomic_DNA"/>
</dbReference>
<evidence type="ECO:0000256" key="1">
    <source>
        <dbReference type="SAM" id="Phobius"/>
    </source>
</evidence>
<reference evidence="2 3" key="1">
    <citation type="submission" date="2020-03" db="EMBL/GenBank/DDBJ databases">
        <authorList>
            <person name="Ansaldi M."/>
            <person name="Clavijo F."/>
        </authorList>
    </citation>
    <scope>NUCLEOTIDE SEQUENCE [LARGE SCALE GENOMIC DNA]</scope>
</reference>
<accession>A0A6F8ZL45</accession>
<name>A0A6F8ZL45_9CAUD</name>
<keyword evidence="1" id="KW-0472">Membrane</keyword>
<dbReference type="Proteomes" id="UP000501273">
    <property type="component" value="Chromosome"/>
</dbReference>
<keyword evidence="1" id="KW-1133">Transmembrane helix</keyword>
<organism evidence="2 3">
    <name type="scientific">Xylella phage Cota</name>
    <dbReference type="NCBI Taxonomy" id="2699877"/>
    <lineage>
        <taxon>Viruses</taxon>
        <taxon>Duplodnaviria</taxon>
        <taxon>Heunggongvirae</taxon>
        <taxon>Uroviricota</taxon>
        <taxon>Caudoviricetes</taxon>
        <taxon>Autographivirales</taxon>
        <taxon>Autonotataviridae</taxon>
        <taxon>Cotavirus</taxon>
        <taxon>Cotavirus cota</taxon>
    </lineage>
</organism>
<protein>
    <submittedName>
        <fullName evidence="2">Phage Holin</fullName>
    </submittedName>
</protein>
<proteinExistence type="predicted"/>
<keyword evidence="1" id="KW-0812">Transmembrane</keyword>
<sequence length="69" mass="7595">MNDAPSAATEFARNVPLTGGALYLSFISQYGAAIVTTLAIVYGVMQVTLRILEHRAIMRKNKIDKEQPE</sequence>
<evidence type="ECO:0000313" key="2">
    <source>
        <dbReference type="EMBL" id="CAB1282954.1"/>
    </source>
</evidence>
<feature type="transmembrane region" description="Helical" evidence="1">
    <location>
        <begin position="30"/>
        <end position="52"/>
    </location>
</feature>
<keyword evidence="3" id="KW-1185">Reference proteome</keyword>
<evidence type="ECO:0000313" key="3">
    <source>
        <dbReference type="Proteomes" id="UP000501273"/>
    </source>
</evidence>